<dbReference type="EMBL" id="JBGBPQ010000024">
    <property type="protein sequence ID" value="KAL1500112.1"/>
    <property type="molecule type" value="Genomic_DNA"/>
</dbReference>
<comment type="caution">
    <text evidence="5">The sequence shown here is derived from an EMBL/GenBank/DDBJ whole genome shotgun (WGS) entry which is preliminary data.</text>
</comment>
<feature type="region of interest" description="Disordered" evidence="3">
    <location>
        <begin position="36"/>
        <end position="61"/>
    </location>
</feature>
<feature type="domain" description="K Homology" evidence="4">
    <location>
        <begin position="225"/>
        <end position="296"/>
    </location>
</feature>
<keyword evidence="2" id="KW-0694">RNA-binding</keyword>
<evidence type="ECO:0000256" key="1">
    <source>
        <dbReference type="ARBA" id="ARBA00022737"/>
    </source>
</evidence>
<proteinExistence type="predicted"/>
<evidence type="ECO:0000256" key="3">
    <source>
        <dbReference type="SAM" id="MobiDB-lite"/>
    </source>
</evidence>
<protein>
    <recommendedName>
        <fullName evidence="4">K Homology domain-containing protein</fullName>
    </recommendedName>
</protein>
<dbReference type="SUPFAM" id="SSF54791">
    <property type="entry name" value="Eukaryotic type KH-domain (KH-domain type I)"/>
    <property type="match status" value="5"/>
</dbReference>
<keyword evidence="1" id="KW-0677">Repeat</keyword>
<name>A0AB34ILI0_PRYPA</name>
<dbReference type="InterPro" id="IPR004087">
    <property type="entry name" value="KH_dom"/>
</dbReference>
<dbReference type="PANTHER" id="PTHR10288">
    <property type="entry name" value="KH DOMAIN CONTAINING RNA BINDING PROTEIN"/>
    <property type="match status" value="1"/>
</dbReference>
<evidence type="ECO:0000313" key="6">
    <source>
        <dbReference type="Proteomes" id="UP001515480"/>
    </source>
</evidence>
<dbReference type="Proteomes" id="UP001515480">
    <property type="component" value="Unassembled WGS sequence"/>
</dbReference>
<dbReference type="SMART" id="SM00322">
    <property type="entry name" value="KH"/>
    <property type="match status" value="5"/>
</dbReference>
<dbReference type="Gene3D" id="3.30.1370.10">
    <property type="entry name" value="K Homology domain, type 1"/>
    <property type="match status" value="5"/>
</dbReference>
<dbReference type="InterPro" id="IPR004088">
    <property type="entry name" value="KH_dom_type_1"/>
</dbReference>
<evidence type="ECO:0000259" key="4">
    <source>
        <dbReference type="SMART" id="SM00322"/>
    </source>
</evidence>
<dbReference type="PROSITE" id="PS50084">
    <property type="entry name" value="KH_TYPE_1"/>
    <property type="match status" value="5"/>
</dbReference>
<evidence type="ECO:0000256" key="2">
    <source>
        <dbReference type="PROSITE-ProRule" id="PRU00117"/>
    </source>
</evidence>
<feature type="domain" description="K Homology" evidence="4">
    <location>
        <begin position="408"/>
        <end position="479"/>
    </location>
</feature>
<evidence type="ECO:0000313" key="5">
    <source>
        <dbReference type="EMBL" id="KAL1500112.1"/>
    </source>
</evidence>
<organism evidence="5 6">
    <name type="scientific">Prymnesium parvum</name>
    <name type="common">Toxic golden alga</name>
    <dbReference type="NCBI Taxonomy" id="97485"/>
    <lineage>
        <taxon>Eukaryota</taxon>
        <taxon>Haptista</taxon>
        <taxon>Haptophyta</taxon>
        <taxon>Prymnesiophyceae</taxon>
        <taxon>Prymnesiales</taxon>
        <taxon>Prymnesiaceae</taxon>
        <taxon>Prymnesium</taxon>
    </lineage>
</organism>
<dbReference type="CDD" id="cd00105">
    <property type="entry name" value="KH-I"/>
    <property type="match status" value="3"/>
</dbReference>
<dbReference type="InterPro" id="IPR036612">
    <property type="entry name" value="KH_dom_type_1_sf"/>
</dbReference>
<feature type="domain" description="K Homology" evidence="4">
    <location>
        <begin position="317"/>
        <end position="388"/>
    </location>
</feature>
<gene>
    <name evidence="5" type="ORF">AB1Y20_012785</name>
</gene>
<dbReference type="Pfam" id="PF00013">
    <property type="entry name" value="KH_1"/>
    <property type="match status" value="5"/>
</dbReference>
<reference evidence="5 6" key="1">
    <citation type="journal article" date="2024" name="Science">
        <title>Giant polyketide synthase enzymes in the biosynthesis of giant marine polyether toxins.</title>
        <authorList>
            <person name="Fallon T.R."/>
            <person name="Shende V.V."/>
            <person name="Wierzbicki I.H."/>
            <person name="Pendleton A.L."/>
            <person name="Watervoot N.F."/>
            <person name="Auber R.P."/>
            <person name="Gonzalez D.J."/>
            <person name="Wisecaver J.H."/>
            <person name="Moore B.S."/>
        </authorList>
    </citation>
    <scope>NUCLEOTIDE SEQUENCE [LARGE SCALE GENOMIC DNA]</scope>
    <source>
        <strain evidence="5 6">12B1</strain>
    </source>
</reference>
<sequence length="554" mass="56021">MKRSFEQLLPLDSHKSARLPSQLEAARMAASSLLSQWEAAAPPSPHPPLPSPPASSERTLSYSREQVGRIIGPAGKTIQQIRAASGCRVKISNELLPHLQQAVTFGGTAAQLDAALRAIDALLGAAAPAAAAAAEPCGGAPTEVRQAYEREQIGRLIGAGGARIQQLRARSGARIQISNEKVRGTNAQPVTISGSSEAVRAALDLIAEAVAEAPAGGEGGGGGGGEADESVSVPHAVMGRVIGPSGAVIKAIREKSGARVQVGNDRLPGTQDQLISLWGSPDQIQSALTMIHTIVATAAAECLSPAASGGGAAAAAGETTQTFTVSKEVVKRIIGPGGATIQRVREASGARVKVGNEPIAGTAHQPLTLTGTETQVETALAMVHEIAANPLAPGAAGGGGGGGGGGAGKVEERHAIPAALVGRVIGHGGDTIKRIREHSGCKVVLANETIQGTDDHQLTLVGTAAEVQLALMMVNTELQASGGMPLVSTAAYGAAAYGFAAPPPPGYPFAQPAYLPPPPPGYMLVPAPQPVEQAAQYVDPSFAAQYAAYAGFSL</sequence>
<feature type="compositionally biased region" description="Pro residues" evidence="3">
    <location>
        <begin position="42"/>
        <end position="53"/>
    </location>
</feature>
<keyword evidence="6" id="KW-1185">Reference proteome</keyword>
<dbReference type="AlphaFoldDB" id="A0AB34ILI0"/>
<feature type="domain" description="K Homology" evidence="4">
    <location>
        <begin position="54"/>
        <end position="124"/>
    </location>
</feature>
<feature type="domain" description="K Homology" evidence="4">
    <location>
        <begin position="140"/>
        <end position="211"/>
    </location>
</feature>
<accession>A0AB34ILI0</accession>
<dbReference type="GO" id="GO:0003723">
    <property type="term" value="F:RNA binding"/>
    <property type="evidence" value="ECO:0007669"/>
    <property type="project" value="UniProtKB-UniRule"/>
</dbReference>